<comment type="caution">
    <text evidence="3">The sequence shown here is derived from an EMBL/GenBank/DDBJ whole genome shotgun (WGS) entry which is preliminary data.</text>
</comment>
<keyword evidence="1" id="KW-0472">Membrane</keyword>
<feature type="non-terminal residue" evidence="3">
    <location>
        <position position="178"/>
    </location>
</feature>
<name>A0A5Z7K8E9_SALTM</name>
<proteinExistence type="predicted"/>
<evidence type="ECO:0000313" key="3">
    <source>
        <dbReference type="EMBL" id="ECT2646976.1"/>
    </source>
</evidence>
<dbReference type="InterPro" id="IPR012931">
    <property type="entry name" value="TraG_N_Proteobacteria"/>
</dbReference>
<dbReference type="AlphaFoldDB" id="A0A5Z7K8E9"/>
<sequence length="178" mass="19257">MGSFSIHSIGDSAFLEQILIAVSMITGTGDFEKMVSIGLLLGVLMICIQSVFQGAKQINLQQVLVGWILYACFFGPTTTVTIEDAYTGQVRVVANVPIGVGFAGGVISNVGYTITNLFETGYGVIVPNVTESHFSETLKLLNDVRRRAYDTGVFTALNSANGGGYVDVRRSWNNYIRE</sequence>
<gene>
    <name evidence="3" type="ORF">DY580_25080</name>
</gene>
<evidence type="ECO:0000256" key="1">
    <source>
        <dbReference type="SAM" id="Phobius"/>
    </source>
</evidence>
<protein>
    <submittedName>
        <fullName evidence="3">Conjugal transfer protein TraG</fullName>
    </submittedName>
</protein>
<accession>A0A5Z7K8E9</accession>
<organism evidence="3">
    <name type="scientific">Salmonella typhimurium</name>
    <dbReference type="NCBI Taxonomy" id="90371"/>
    <lineage>
        <taxon>Bacteria</taxon>
        <taxon>Pseudomonadati</taxon>
        <taxon>Pseudomonadota</taxon>
        <taxon>Gammaproteobacteria</taxon>
        <taxon>Enterobacterales</taxon>
        <taxon>Enterobacteriaceae</taxon>
        <taxon>Salmonella</taxon>
    </lineage>
</organism>
<feature type="transmembrane region" description="Helical" evidence="1">
    <location>
        <begin position="34"/>
        <end position="52"/>
    </location>
</feature>
<evidence type="ECO:0000259" key="2">
    <source>
        <dbReference type="Pfam" id="PF07916"/>
    </source>
</evidence>
<keyword evidence="1" id="KW-0812">Transmembrane</keyword>
<keyword evidence="1" id="KW-1133">Transmembrane helix</keyword>
<reference evidence="3" key="1">
    <citation type="submission" date="2018-08" db="EMBL/GenBank/DDBJ databases">
        <authorList>
            <consortium name="NARMS: The National Antimicrobial Resistance Monitoring System"/>
        </authorList>
    </citation>
    <scope>NUCLEOTIDE SEQUENCE</scope>
    <source>
        <strain evidence="3">FSIS11812714</strain>
    </source>
</reference>
<feature type="domain" description="TraG N-terminal Proteobacteria" evidence="2">
    <location>
        <begin position="5"/>
        <end position="178"/>
    </location>
</feature>
<dbReference type="Pfam" id="PF07916">
    <property type="entry name" value="TraG_N"/>
    <property type="match status" value="1"/>
</dbReference>
<dbReference type="EMBL" id="AAKMFH010000106">
    <property type="protein sequence ID" value="ECT2646976.1"/>
    <property type="molecule type" value="Genomic_DNA"/>
</dbReference>